<dbReference type="EMBL" id="CP097506">
    <property type="protein sequence ID" value="URD96382.1"/>
    <property type="molecule type" value="Genomic_DNA"/>
</dbReference>
<proteinExistence type="predicted"/>
<dbReference type="Proteomes" id="UP001055439">
    <property type="component" value="Chromosome 4"/>
</dbReference>
<evidence type="ECO:0000256" key="1">
    <source>
        <dbReference type="SAM" id="MobiDB-lite"/>
    </source>
</evidence>
<name>A0A9E7FJS3_9LILI</name>
<evidence type="ECO:0000313" key="2">
    <source>
        <dbReference type="EMBL" id="URD96382.1"/>
    </source>
</evidence>
<feature type="region of interest" description="Disordered" evidence="1">
    <location>
        <begin position="1"/>
        <end position="25"/>
    </location>
</feature>
<keyword evidence="3" id="KW-1185">Reference proteome</keyword>
<sequence>MLPSLIGKSNQIGIAGRKKHQAGDSRKFRMSRLDLVQILQHEEQILVLFTALTRSGILPPWRGTLHRTQ</sequence>
<organism evidence="2 3">
    <name type="scientific">Musa troglodytarum</name>
    <name type="common">fe'i banana</name>
    <dbReference type="NCBI Taxonomy" id="320322"/>
    <lineage>
        <taxon>Eukaryota</taxon>
        <taxon>Viridiplantae</taxon>
        <taxon>Streptophyta</taxon>
        <taxon>Embryophyta</taxon>
        <taxon>Tracheophyta</taxon>
        <taxon>Spermatophyta</taxon>
        <taxon>Magnoliopsida</taxon>
        <taxon>Liliopsida</taxon>
        <taxon>Zingiberales</taxon>
        <taxon>Musaceae</taxon>
        <taxon>Musa</taxon>
    </lineage>
</organism>
<dbReference type="AlphaFoldDB" id="A0A9E7FJS3"/>
<evidence type="ECO:0000313" key="3">
    <source>
        <dbReference type="Proteomes" id="UP001055439"/>
    </source>
</evidence>
<gene>
    <name evidence="2" type="ORF">MUK42_33675</name>
</gene>
<reference evidence="2" key="1">
    <citation type="submission" date="2022-05" db="EMBL/GenBank/DDBJ databases">
        <title>The Musa troglodytarum L. genome provides insights into the mechanism of non-climacteric behaviour and enrichment of carotenoids.</title>
        <authorList>
            <person name="Wang J."/>
        </authorList>
    </citation>
    <scope>NUCLEOTIDE SEQUENCE</scope>
    <source>
        <tissue evidence="2">Leaf</tissue>
    </source>
</reference>
<protein>
    <submittedName>
        <fullName evidence="2">Uncharacterized protein</fullName>
    </submittedName>
</protein>
<accession>A0A9E7FJS3</accession>